<dbReference type="InterPro" id="IPR050426">
    <property type="entry name" value="Glycosyltransferase_28"/>
</dbReference>
<evidence type="ECO:0000256" key="1">
    <source>
        <dbReference type="ARBA" id="ARBA00022679"/>
    </source>
</evidence>
<feature type="domain" description="Erythromycin biosynthesis protein CIII-like C-terminal" evidence="5">
    <location>
        <begin position="490"/>
        <end position="593"/>
    </location>
</feature>
<dbReference type="Pfam" id="PF03033">
    <property type="entry name" value="Glyco_transf_28"/>
    <property type="match status" value="1"/>
</dbReference>
<feature type="region of interest" description="Disordered" evidence="2">
    <location>
        <begin position="1"/>
        <end position="84"/>
    </location>
</feature>
<dbReference type="InterPro" id="IPR010610">
    <property type="entry name" value="EryCIII-like_C"/>
</dbReference>
<dbReference type="Gene3D" id="3.40.50.2000">
    <property type="entry name" value="Glycogen Phosphorylase B"/>
    <property type="match status" value="2"/>
</dbReference>
<dbReference type="FunFam" id="3.40.50.2000:FF:000009">
    <property type="entry name" value="Sterol 3-beta-glucosyltransferase UGT80A2"/>
    <property type="match status" value="1"/>
</dbReference>
<organism evidence="6">
    <name type="scientific">Paramoeba aestuarina</name>
    <dbReference type="NCBI Taxonomy" id="180227"/>
    <lineage>
        <taxon>Eukaryota</taxon>
        <taxon>Amoebozoa</taxon>
        <taxon>Discosea</taxon>
        <taxon>Flabellinia</taxon>
        <taxon>Dactylopodida</taxon>
        <taxon>Paramoebidae</taxon>
        <taxon>Paramoeba</taxon>
    </lineage>
</organism>
<dbReference type="GO" id="GO:0016906">
    <property type="term" value="F:sterol 3-beta-glucosyltransferase activity"/>
    <property type="evidence" value="ECO:0007669"/>
    <property type="project" value="UniProtKB-ARBA"/>
</dbReference>
<keyword evidence="3" id="KW-1133">Transmembrane helix</keyword>
<sequence>MERPLLKSDSKNKGQQRASQPPLFRPSLLGSKKTLSDSAPSPPMVRRNQTLQEIARRRPRSDKRRSTFLQEQSSSSGVLMGGTSLSSSMTSIDVPMLSRRATLQGEITLNPAVVHTPKMKVLFDEEGRVDLDSMVIKDDDFNPEKFAPRAQSRASVAQDTPVQIDPEVLIPGMNIVILLCGSRGDVQPFLAFGNWLKSKGHRVRIGTHDMFRDFVVKNGLEFYPIGGDPRALMEHMLKNPGIMPGSLEEIQDSRDNMREIFHGCWDAVTEPISMVTTTEEEEKGIQKETEPWQTHAIISNPPAFAHYHVAERLGVPLHIFFTMPWSPTKEFPHPLANMSFEKRTARRNLFSYYLVDTLTWTGLGDMVNNLRTKSLGLPPVTATVGQTLMHYSHVPHTYTWSPALSPKPKDWGPHIDICGFFYLSLGCNYTPPPDLQKFLDAGDPPIYVGFGSIVMEDPAAMTRIIFEAFEETGYRGIVSKGWAGLGEGQTCPENIYLIGDCPHDWLFERVSAVCHHGGAGTTAAGLRAGKPTIICPFFGDQPFWGQMIANRKVGPTPVRGKVLTAEALMDAFRFVMQPKTKKLAKELAESMAKENGIETGGSIFHAHLPLEFLKCEVDETQPAVIYCFDCDLCVCAEVHHILHENDSTHRWFRYSCCNWNPEIFLPGVHHIVAGVAGGVTESLMLIPSLFQEPWQGFWENGMTGLVRGIWRGIKGVFVYPWRGIIIFVREIESGMFTPSWHHDVETNHGRFILLGSEMDDTTLFKGKWMELSQYFETLEDMVKEGAMIGEKLPGYSENPFIPYERFIFEARKEEVKKKVAEIRKSKQKRWEDAPEEKEEREINVPVALCLTLLGFVMVSLAYSLVIQMTLARDDFVDMPEFVN</sequence>
<keyword evidence="3" id="KW-0812">Transmembrane</keyword>
<evidence type="ECO:0008006" key="7">
    <source>
        <dbReference type="Google" id="ProtNLM"/>
    </source>
</evidence>
<dbReference type="SUPFAM" id="SSF53756">
    <property type="entry name" value="UDP-Glycosyltransferase/glycogen phosphorylase"/>
    <property type="match status" value="1"/>
</dbReference>
<reference evidence="6" key="1">
    <citation type="submission" date="2021-01" db="EMBL/GenBank/DDBJ databases">
        <authorList>
            <person name="Corre E."/>
            <person name="Pelletier E."/>
            <person name="Niang G."/>
            <person name="Scheremetjew M."/>
            <person name="Finn R."/>
            <person name="Kale V."/>
            <person name="Holt S."/>
            <person name="Cochrane G."/>
            <person name="Meng A."/>
            <person name="Brown T."/>
            <person name="Cohen L."/>
        </authorList>
    </citation>
    <scope>NUCLEOTIDE SEQUENCE</scope>
    <source>
        <strain evidence="6">SoJaBio B1-5/56/2</strain>
    </source>
</reference>
<keyword evidence="3" id="KW-0472">Membrane</keyword>
<protein>
    <recommendedName>
        <fullName evidence="7">Glycosyltransferase family 28 N-terminal domain-containing protein</fullName>
    </recommendedName>
</protein>
<dbReference type="GO" id="GO:0005975">
    <property type="term" value="P:carbohydrate metabolic process"/>
    <property type="evidence" value="ECO:0007669"/>
    <property type="project" value="InterPro"/>
</dbReference>
<dbReference type="EMBL" id="HBKR01010926">
    <property type="protein sequence ID" value="CAE2296125.1"/>
    <property type="molecule type" value="Transcribed_RNA"/>
</dbReference>
<feature type="transmembrane region" description="Helical" evidence="3">
    <location>
        <begin position="844"/>
        <end position="865"/>
    </location>
</feature>
<dbReference type="InterPro" id="IPR002213">
    <property type="entry name" value="UDP_glucos_trans"/>
</dbReference>
<evidence type="ECO:0000259" key="5">
    <source>
        <dbReference type="Pfam" id="PF06722"/>
    </source>
</evidence>
<dbReference type="AlphaFoldDB" id="A0A7S4NM20"/>
<proteinExistence type="predicted"/>
<evidence type="ECO:0000259" key="4">
    <source>
        <dbReference type="Pfam" id="PF03033"/>
    </source>
</evidence>
<accession>A0A7S4NM20</accession>
<dbReference type="InterPro" id="IPR004276">
    <property type="entry name" value="GlycoTrans_28_N"/>
</dbReference>
<evidence type="ECO:0000256" key="2">
    <source>
        <dbReference type="SAM" id="MobiDB-lite"/>
    </source>
</evidence>
<gene>
    <name evidence="6" type="ORF">NAES01612_LOCUS7275</name>
</gene>
<dbReference type="PANTHER" id="PTHR48050">
    <property type="entry name" value="STEROL 3-BETA-GLUCOSYLTRANSFERASE"/>
    <property type="match status" value="1"/>
</dbReference>
<feature type="compositionally biased region" description="Low complexity" evidence="2">
    <location>
        <begin position="73"/>
        <end position="84"/>
    </location>
</feature>
<feature type="compositionally biased region" description="Basic and acidic residues" evidence="2">
    <location>
        <begin position="1"/>
        <end position="12"/>
    </location>
</feature>
<dbReference type="Pfam" id="PF06722">
    <property type="entry name" value="EryCIII-like_C"/>
    <property type="match status" value="1"/>
</dbReference>
<evidence type="ECO:0000313" key="6">
    <source>
        <dbReference type="EMBL" id="CAE2296125.1"/>
    </source>
</evidence>
<dbReference type="PANTHER" id="PTHR48050:SF13">
    <property type="entry name" value="STEROL 3-BETA-GLUCOSYLTRANSFERASE UGT80A2"/>
    <property type="match status" value="1"/>
</dbReference>
<name>A0A7S4NM20_9EUKA</name>
<keyword evidence="1" id="KW-0808">Transferase</keyword>
<feature type="domain" description="Glycosyltransferase family 28 N-terminal" evidence="4">
    <location>
        <begin position="175"/>
        <end position="331"/>
    </location>
</feature>
<evidence type="ECO:0000256" key="3">
    <source>
        <dbReference type="SAM" id="Phobius"/>
    </source>
</evidence>
<dbReference type="CDD" id="cd03784">
    <property type="entry name" value="GT1_Gtf-like"/>
    <property type="match status" value="1"/>
</dbReference>